<dbReference type="STRING" id="53378.BRW65_07920"/>
<reference evidence="4 5" key="1">
    <citation type="submission" date="2016-11" db="EMBL/GenBank/DDBJ databases">
        <title>Genome sequences of unsequenced Mycobacteria.</title>
        <authorList>
            <person name="Greninger A.L."/>
            <person name="Fang F."/>
            <person name="Jerome K.R."/>
        </authorList>
    </citation>
    <scope>NUCLEOTIDE SEQUENCE [LARGE SCALE GENOMIC DNA]</scope>
    <source>
        <strain evidence="4 5">M11</strain>
    </source>
</reference>
<keyword evidence="1" id="KW-0472">Membrane</keyword>
<evidence type="ECO:0000259" key="3">
    <source>
        <dbReference type="Pfam" id="PF11887"/>
    </source>
</evidence>
<proteinExistence type="predicted"/>
<keyword evidence="1" id="KW-0812">Transmembrane</keyword>
<dbReference type="GO" id="GO:0051701">
    <property type="term" value="P:biological process involved in interaction with host"/>
    <property type="evidence" value="ECO:0007669"/>
    <property type="project" value="TreeGrafter"/>
</dbReference>
<feature type="domain" description="Mammalian cell entry C-terminal" evidence="3">
    <location>
        <begin position="131"/>
        <end position="378"/>
    </location>
</feature>
<dbReference type="RefSeq" id="WP_073873320.1">
    <property type="nucleotide sequence ID" value="NZ_MPNT01000005.1"/>
</dbReference>
<dbReference type="EMBL" id="MPNT01000005">
    <property type="protein sequence ID" value="OJZ74633.1"/>
    <property type="molecule type" value="Genomic_DNA"/>
</dbReference>
<feature type="transmembrane region" description="Helical" evidence="1">
    <location>
        <begin position="20"/>
        <end position="37"/>
    </location>
</feature>
<dbReference type="Proteomes" id="UP000186438">
    <property type="component" value="Unassembled WGS sequence"/>
</dbReference>
<gene>
    <name evidence="4" type="ORF">BRW65_07920</name>
</gene>
<feature type="domain" description="Mce/MlaD" evidence="2">
    <location>
        <begin position="44"/>
        <end position="125"/>
    </location>
</feature>
<protein>
    <submittedName>
        <fullName evidence="4">MCE-family protein MCE1A</fullName>
    </submittedName>
</protein>
<dbReference type="NCBIfam" id="TIGR00996">
    <property type="entry name" value="Mtu_fam_mce"/>
    <property type="match status" value="1"/>
</dbReference>
<dbReference type="InterPro" id="IPR003399">
    <property type="entry name" value="Mce/MlaD"/>
</dbReference>
<dbReference type="InterPro" id="IPR052336">
    <property type="entry name" value="MlaD_Phospholipid_Transporter"/>
</dbReference>
<dbReference type="PANTHER" id="PTHR33371:SF19">
    <property type="entry name" value="MCE-FAMILY PROTEIN MCE4A"/>
    <property type="match status" value="1"/>
</dbReference>
<dbReference type="InterPro" id="IPR005693">
    <property type="entry name" value="Mce"/>
</dbReference>
<keyword evidence="1" id="KW-1133">Transmembrane helix</keyword>
<dbReference type="AlphaFoldDB" id="A0A1Q4HY54"/>
<evidence type="ECO:0000256" key="1">
    <source>
        <dbReference type="SAM" id="Phobius"/>
    </source>
</evidence>
<dbReference type="Pfam" id="PF11887">
    <property type="entry name" value="Mce4_CUP1"/>
    <property type="match status" value="1"/>
</dbReference>
<evidence type="ECO:0000259" key="2">
    <source>
        <dbReference type="Pfam" id="PF02470"/>
    </source>
</evidence>
<dbReference type="GO" id="GO:0005576">
    <property type="term" value="C:extracellular region"/>
    <property type="evidence" value="ECO:0007669"/>
    <property type="project" value="TreeGrafter"/>
</dbReference>
<dbReference type="Pfam" id="PF02470">
    <property type="entry name" value="MlaD"/>
    <property type="match status" value="1"/>
</dbReference>
<dbReference type="OrthoDB" id="3460188at2"/>
<accession>A0A1Q4HY54</accession>
<sequence length="435" mass="46257">MTTPVKENPQRIPPYRTTALVFLIVSAVVLGFVWLQFRGQLTPTTHLTMLAPRAGLVMDPGSKVTYNGVEIGRVASISEIERDGIPAAKFVLNVNPKWTELIPANVDANIKATTVFGNKYVSLTSPKKPTPQRITSQSVIDARSVTTEFNTLFETLTSITEKLDPVKVNLTLAAAAQALTGLGDKFGQSIENANAILDDINPQMPQIRHDIQQLAALGDVYANAAPDLLDSLNNAVVTARTLHRQEADLDSALLSAAGLGNTGEDIFKRGGPYLQRGAADLVPTAQLFDTYSPEIFCTIRNYYDEEPAAYATTGGGNGYALRTMTELTSGLGGMLTLPGLAGTAATMGLLTLAGLVGGAPNPFVYPDNLPRVNARGGPGGAPGCWQAITHDLWPAPSLVVDTGASLAPYNHLETGSPYAIEYVWGRQVGDNTINP</sequence>
<comment type="caution">
    <text evidence="4">The sequence shown here is derived from an EMBL/GenBank/DDBJ whole genome shotgun (WGS) entry which is preliminary data.</text>
</comment>
<evidence type="ECO:0000313" key="5">
    <source>
        <dbReference type="Proteomes" id="UP000186438"/>
    </source>
</evidence>
<dbReference type="PANTHER" id="PTHR33371">
    <property type="entry name" value="INTERMEMBRANE PHOSPHOLIPID TRANSPORT SYSTEM BINDING PROTEIN MLAD-RELATED"/>
    <property type="match status" value="1"/>
</dbReference>
<evidence type="ECO:0000313" key="4">
    <source>
        <dbReference type="EMBL" id="OJZ74633.1"/>
    </source>
</evidence>
<organism evidence="4 5">
    <name type="scientific">Mycobacterium paraffinicum</name>
    <dbReference type="NCBI Taxonomy" id="53378"/>
    <lineage>
        <taxon>Bacteria</taxon>
        <taxon>Bacillati</taxon>
        <taxon>Actinomycetota</taxon>
        <taxon>Actinomycetes</taxon>
        <taxon>Mycobacteriales</taxon>
        <taxon>Mycobacteriaceae</taxon>
        <taxon>Mycobacterium</taxon>
    </lineage>
</organism>
<dbReference type="InterPro" id="IPR024516">
    <property type="entry name" value="Mce_C"/>
</dbReference>
<keyword evidence="5" id="KW-1185">Reference proteome</keyword>
<name>A0A1Q4HY54_9MYCO</name>